<sequence>MNCKGSEHNLRKPSKLGFVGSLAKKFINSKLTPLIILVSLLLGIGATIILPREEEPQITVPMADVFVQMPGASAKEVEQRVTFPMEKLIQELPGVEYVYSTSRPGSSLAIVRFYVGQKTEDAIVQLYNKLYANFDKIPSGVSQPLIKSRSIDDVPIVTLTLWSNQVNASELRQIAAQLDEQIKQVPDVSETTIIGGQKRQLRIELDPIRLNAFGLTPLEISQALQSQNTELASGALSQNNQSFLVRTQSFIRSAEDAENLVVTVANNQPVYLRDVASITDGAEEPANYVFFGQGKTGDKHFVKNAPTGEADAVTIAIAKRPGANAIQVSHRVLHKLEQIKRNYIPSYVQLTVTRDYGETAAERSNELLVHMAIAVVSVTILMWFALGKKEAIVVAISIPVTLALTLASFVFYGFTLNRVTFFALIFSIGILVDDAIVVIENVGRHLQMPENKMRLQLSPKRQQTLQAIVLEAVDEVGNPTILATLTVIAAILPMAFVGGLMGPYMPPIPLGASAAMIFSALVAFIVVPWATVKIFTNIKTHHQEHQQEDFLSRLYRRFMRPLIENQKWGNIFIAGTLALLIAAMGLAGFRLVIFKMLPYDNKSELQIVLNMPEGTTLEQTARVTREMGEYLTTVPEVINYQSYIGTASPYNFNGLVRHYFLRSGGNVADIQVNFLPKGERQRQSHEISKAIRPNLKKIADKYEARIQIAEIPPGPPVLQTLVTEVYGSDYNQQIDLARQIRQLYKETADIVDVDWYMESPQTEYHLVIDREKAALNGINPGEISEVLQMALAGKNVGLLHDDNAREDVGVNLRFNQANRTSLEDLKSLKIKGENNNLVPLSDLIKTETTTADYSIYHKNLKPVLYVIGDVSGRVESAVYAMLNVQSKIDKLSHALGYSIATYLTEQPPTTETYAIKWDGEWHVTYEVFRDLGIAFAVVLILIYALVVGWFQSFITPLVIMAAIPFSLVGIMPGHWLMGAFFSATSMIGFIAGAGIVVRNSIILVDFIELRLQEGMPLEKAVIDAGAVRFRPMLLTAAAVIVGSAIILTDPIFQGLAISLMAGELASLLLSRSAVPILYYKVWQHRKSKSIEIPITSVSIK</sequence>
<dbReference type="Pfam" id="PF00873">
    <property type="entry name" value="ACR_tran"/>
    <property type="match status" value="1"/>
</dbReference>
<accession>A0AAJ6P9A7</accession>
<dbReference type="Proteomes" id="UP001223520">
    <property type="component" value="Chromosome"/>
</dbReference>
<dbReference type="Gene3D" id="3.30.70.1430">
    <property type="entry name" value="Multidrug efflux transporter AcrB pore domain"/>
    <property type="match status" value="2"/>
</dbReference>
<dbReference type="SUPFAM" id="SSF82693">
    <property type="entry name" value="Multidrug efflux transporter AcrB pore domain, PN1, PN2, PC1 and PC2 subdomains"/>
    <property type="match status" value="3"/>
</dbReference>
<feature type="transmembrane region" description="Helical" evidence="1">
    <location>
        <begin position="420"/>
        <end position="439"/>
    </location>
</feature>
<dbReference type="InterPro" id="IPR001036">
    <property type="entry name" value="Acrflvin-R"/>
</dbReference>
<dbReference type="GO" id="GO:0042910">
    <property type="term" value="F:xenobiotic transmembrane transporter activity"/>
    <property type="evidence" value="ECO:0007669"/>
    <property type="project" value="TreeGrafter"/>
</dbReference>
<proteinExistence type="predicted"/>
<gene>
    <name evidence="2" type="ORF">QI031_28590</name>
</gene>
<feature type="transmembrane region" description="Helical" evidence="1">
    <location>
        <begin position="568"/>
        <end position="593"/>
    </location>
</feature>
<dbReference type="PANTHER" id="PTHR32063:SF16">
    <property type="entry name" value="CATION EFFLUX SYSTEM (ACRB_ACRD_ACRF FAMILY)"/>
    <property type="match status" value="1"/>
</dbReference>
<evidence type="ECO:0000313" key="3">
    <source>
        <dbReference type="Proteomes" id="UP001223520"/>
    </source>
</evidence>
<feature type="transmembrane region" description="Helical" evidence="1">
    <location>
        <begin position="508"/>
        <end position="532"/>
    </location>
</feature>
<protein>
    <submittedName>
        <fullName evidence="2">Efflux RND transporter permease subunit</fullName>
    </submittedName>
</protein>
<name>A0AAJ6P9A7_9CYAN</name>
<dbReference type="AlphaFoldDB" id="A0AAJ6P9A7"/>
<keyword evidence="1" id="KW-0812">Transmembrane</keyword>
<dbReference type="InterPro" id="IPR027463">
    <property type="entry name" value="AcrB_DN_DC_subdom"/>
</dbReference>
<evidence type="ECO:0000256" key="1">
    <source>
        <dbReference type="SAM" id="Phobius"/>
    </source>
</evidence>
<dbReference type="KEGG" id="hbq:QI031_28590"/>
<dbReference type="PANTHER" id="PTHR32063">
    <property type="match status" value="1"/>
</dbReference>
<feature type="transmembrane region" description="Helical" evidence="1">
    <location>
        <begin position="367"/>
        <end position="386"/>
    </location>
</feature>
<feature type="transmembrane region" description="Helical" evidence="1">
    <location>
        <begin position="393"/>
        <end position="414"/>
    </location>
</feature>
<feature type="transmembrane region" description="Helical" evidence="1">
    <location>
        <begin position="481"/>
        <end position="502"/>
    </location>
</feature>
<keyword evidence="1" id="KW-0472">Membrane</keyword>
<feature type="transmembrane region" description="Helical" evidence="1">
    <location>
        <begin position="1054"/>
        <end position="1079"/>
    </location>
</feature>
<feature type="transmembrane region" description="Helical" evidence="1">
    <location>
        <begin position="31"/>
        <end position="50"/>
    </location>
</feature>
<reference evidence="2 3" key="1">
    <citation type="journal article" date="2023" name="Limnol Oceanogr Lett">
        <title>Environmental adaptations by the intertidal Antarctic cyanobacterium Halotia branconii CENA392 as revealed using long-read genome sequencing.</title>
        <authorList>
            <person name="Dextro R.B."/>
            <person name="Delbaje E."/>
            <person name="Freitas P.N.N."/>
            <person name="Geraldes V."/>
            <person name="Pinto E."/>
            <person name="Long P.F."/>
            <person name="Fiore M.F."/>
        </authorList>
    </citation>
    <scope>NUCLEOTIDE SEQUENCE [LARGE SCALE GENOMIC DNA]</scope>
    <source>
        <strain evidence="2 3">CENA392</strain>
    </source>
</reference>
<dbReference type="Gene3D" id="3.30.70.1320">
    <property type="entry name" value="Multidrug efflux transporter AcrB pore domain like"/>
    <property type="match status" value="1"/>
</dbReference>
<evidence type="ECO:0000313" key="2">
    <source>
        <dbReference type="EMBL" id="WGV25634.1"/>
    </source>
</evidence>
<dbReference type="SUPFAM" id="SSF82714">
    <property type="entry name" value="Multidrug efflux transporter AcrB TolC docking domain, DN and DC subdomains"/>
    <property type="match status" value="2"/>
</dbReference>
<dbReference type="SUPFAM" id="SSF82866">
    <property type="entry name" value="Multidrug efflux transporter AcrB transmembrane domain"/>
    <property type="match status" value="2"/>
</dbReference>
<feature type="transmembrane region" description="Helical" evidence="1">
    <location>
        <begin position="983"/>
        <end position="1007"/>
    </location>
</feature>
<dbReference type="RefSeq" id="WP_281482932.1">
    <property type="nucleotide sequence ID" value="NZ_CP124543.1"/>
</dbReference>
<dbReference type="Gene3D" id="3.30.2090.10">
    <property type="entry name" value="Multidrug efflux transporter AcrB TolC docking domain, DN and DC subdomains"/>
    <property type="match status" value="2"/>
</dbReference>
<dbReference type="Gene3D" id="1.20.1640.10">
    <property type="entry name" value="Multidrug efflux transporter AcrB transmembrane domain"/>
    <property type="match status" value="2"/>
</dbReference>
<feature type="transmembrane region" description="Helical" evidence="1">
    <location>
        <begin position="1027"/>
        <end position="1048"/>
    </location>
</feature>
<organism evidence="2 3">
    <name type="scientific">Halotia branconii CENA392</name>
    <dbReference type="NCBI Taxonomy" id="1539056"/>
    <lineage>
        <taxon>Bacteria</taxon>
        <taxon>Bacillati</taxon>
        <taxon>Cyanobacteriota</taxon>
        <taxon>Cyanophyceae</taxon>
        <taxon>Nostocales</taxon>
        <taxon>Nodulariaceae</taxon>
        <taxon>Halotia</taxon>
    </lineage>
</organism>
<feature type="transmembrane region" description="Helical" evidence="1">
    <location>
        <begin position="931"/>
        <end position="950"/>
    </location>
</feature>
<dbReference type="EMBL" id="CP124543">
    <property type="protein sequence ID" value="WGV25634.1"/>
    <property type="molecule type" value="Genomic_DNA"/>
</dbReference>
<keyword evidence="3" id="KW-1185">Reference proteome</keyword>
<dbReference type="PRINTS" id="PR00702">
    <property type="entry name" value="ACRIFLAVINRP"/>
</dbReference>
<dbReference type="GO" id="GO:0005886">
    <property type="term" value="C:plasma membrane"/>
    <property type="evidence" value="ECO:0007669"/>
    <property type="project" value="TreeGrafter"/>
</dbReference>
<keyword evidence="1" id="KW-1133">Transmembrane helix</keyword>
<dbReference type="Gene3D" id="3.30.70.1440">
    <property type="entry name" value="Multidrug efflux transporter AcrB pore domain"/>
    <property type="match status" value="1"/>
</dbReference>